<sequence length="125" mass="15400">MQSVDEAREVRIAMHNTQWPAANPKTLSVQFDTKENRKDDRERKRHRSETPPFSRGAVEKRERRDSYQKPDRDHDRDHDRVRDRDRERGYDRRRDDDRGRHRDERDEEKEKEREEKPVKTADSYL</sequence>
<dbReference type="Proteomes" id="UP000054047">
    <property type="component" value="Unassembled WGS sequence"/>
</dbReference>
<accession>A0A0C2GP91</accession>
<evidence type="ECO:0000313" key="3">
    <source>
        <dbReference type="Proteomes" id="UP000054047"/>
    </source>
</evidence>
<protein>
    <submittedName>
        <fullName evidence="2">Uncharacterized protein</fullName>
    </submittedName>
</protein>
<reference evidence="2 3" key="1">
    <citation type="submission" date="2013-12" db="EMBL/GenBank/DDBJ databases">
        <title>Draft genome of the parsitic nematode Ancylostoma duodenale.</title>
        <authorList>
            <person name="Mitreva M."/>
        </authorList>
    </citation>
    <scope>NUCLEOTIDE SEQUENCE [LARGE SCALE GENOMIC DNA]</scope>
    <source>
        <strain evidence="2 3">Zhejiang</strain>
    </source>
</reference>
<feature type="compositionally biased region" description="Basic and acidic residues" evidence="1">
    <location>
        <begin position="1"/>
        <end position="12"/>
    </location>
</feature>
<evidence type="ECO:0000313" key="2">
    <source>
        <dbReference type="EMBL" id="KIH58811.1"/>
    </source>
</evidence>
<evidence type="ECO:0000256" key="1">
    <source>
        <dbReference type="SAM" id="MobiDB-lite"/>
    </source>
</evidence>
<proteinExistence type="predicted"/>
<organism evidence="2 3">
    <name type="scientific">Ancylostoma duodenale</name>
    <dbReference type="NCBI Taxonomy" id="51022"/>
    <lineage>
        <taxon>Eukaryota</taxon>
        <taxon>Metazoa</taxon>
        <taxon>Ecdysozoa</taxon>
        <taxon>Nematoda</taxon>
        <taxon>Chromadorea</taxon>
        <taxon>Rhabditida</taxon>
        <taxon>Rhabditina</taxon>
        <taxon>Rhabditomorpha</taxon>
        <taxon>Strongyloidea</taxon>
        <taxon>Ancylostomatidae</taxon>
        <taxon>Ancylostomatinae</taxon>
        <taxon>Ancylostoma</taxon>
    </lineage>
</organism>
<feature type="compositionally biased region" description="Polar residues" evidence="1">
    <location>
        <begin position="15"/>
        <end position="31"/>
    </location>
</feature>
<feature type="region of interest" description="Disordered" evidence="1">
    <location>
        <begin position="1"/>
        <end position="125"/>
    </location>
</feature>
<dbReference type="AlphaFoldDB" id="A0A0C2GP91"/>
<dbReference type="OrthoDB" id="5875268at2759"/>
<dbReference type="EMBL" id="KN732674">
    <property type="protein sequence ID" value="KIH58811.1"/>
    <property type="molecule type" value="Genomic_DNA"/>
</dbReference>
<feature type="compositionally biased region" description="Basic and acidic residues" evidence="1">
    <location>
        <begin position="57"/>
        <end position="119"/>
    </location>
</feature>
<name>A0A0C2GP91_9BILA</name>
<feature type="compositionally biased region" description="Basic and acidic residues" evidence="1">
    <location>
        <begin position="32"/>
        <end position="42"/>
    </location>
</feature>
<keyword evidence="3" id="KW-1185">Reference proteome</keyword>
<gene>
    <name evidence="2" type="ORF">ANCDUO_10974</name>
</gene>